<dbReference type="EMBL" id="FRDH01000008">
    <property type="protein sequence ID" value="SHN60128.1"/>
    <property type="molecule type" value="Genomic_DNA"/>
</dbReference>
<reference evidence="2 3" key="1">
    <citation type="submission" date="2016-12" db="EMBL/GenBank/DDBJ databases">
        <authorList>
            <person name="Song W.-J."/>
            <person name="Kurnit D.M."/>
        </authorList>
    </citation>
    <scope>NUCLEOTIDE SEQUENCE [LARGE SCALE GENOMIC DNA]</scope>
    <source>
        <strain evidence="2 3">DSM 14810</strain>
    </source>
</reference>
<dbReference type="PANTHER" id="PTHR41373:SF1">
    <property type="entry name" value="PHOSPHATIDYLGLYCEROL LYSYLTRANSFERASE C-TERMINAL DOMAIN-CONTAINING PROTEIN"/>
    <property type="match status" value="1"/>
</dbReference>
<accession>A0A1M7SNY0</accession>
<organism evidence="2 3">
    <name type="scientific">Butyrivibrio hungatei DSM 14810</name>
    <dbReference type="NCBI Taxonomy" id="1121132"/>
    <lineage>
        <taxon>Bacteria</taxon>
        <taxon>Bacillati</taxon>
        <taxon>Bacillota</taxon>
        <taxon>Clostridia</taxon>
        <taxon>Lachnospirales</taxon>
        <taxon>Lachnospiraceae</taxon>
        <taxon>Butyrivibrio</taxon>
    </lineage>
</organism>
<evidence type="ECO:0000313" key="2">
    <source>
        <dbReference type="EMBL" id="SHN60128.1"/>
    </source>
</evidence>
<dbReference type="PANTHER" id="PTHR41373">
    <property type="entry name" value="DUF2156 DOMAIN-CONTAINING PROTEIN"/>
    <property type="match status" value="1"/>
</dbReference>
<name>A0A1M7SNY0_9FIRM</name>
<dbReference type="PIRSF" id="PIRSF018688">
    <property type="entry name" value="UCP018688"/>
    <property type="match status" value="1"/>
</dbReference>
<dbReference type="Pfam" id="PF09924">
    <property type="entry name" value="LPG_synthase_C"/>
    <property type="match status" value="1"/>
</dbReference>
<protein>
    <recommendedName>
        <fullName evidence="1">Phosphatidylglycerol lysyltransferase C-terminal domain-containing protein</fullName>
    </recommendedName>
</protein>
<dbReference type="InterPro" id="IPR024320">
    <property type="entry name" value="LPG_synthase_C"/>
</dbReference>
<dbReference type="Gene3D" id="3.40.630.30">
    <property type="match status" value="2"/>
</dbReference>
<dbReference type="AlphaFoldDB" id="A0A1M7SNY0"/>
<evidence type="ECO:0000313" key="3">
    <source>
        <dbReference type="Proteomes" id="UP000184097"/>
    </source>
</evidence>
<dbReference type="InterPro" id="IPR016732">
    <property type="entry name" value="UCP018688"/>
</dbReference>
<dbReference type="InterPro" id="IPR016181">
    <property type="entry name" value="Acyl_CoA_acyltransferase"/>
</dbReference>
<gene>
    <name evidence="2" type="ORF">SAMN02745247_02177</name>
</gene>
<proteinExistence type="predicted"/>
<evidence type="ECO:0000259" key="1">
    <source>
        <dbReference type="Pfam" id="PF09924"/>
    </source>
</evidence>
<dbReference type="Proteomes" id="UP000184097">
    <property type="component" value="Unassembled WGS sequence"/>
</dbReference>
<sequence length="315" mass="37161">MLLNECKRLEFHKPDFEEASELSTIYALRDNKTCDSTVLDTYIWKELYNTRICKLEDAAFILMQDEKGYFASMPYCKEEDLPKAFELLKSYFNIELKSPLRIDLADEDALKVLGFDDLTNNEEYIIEEESDLKDYLYDAEGLRTLAGKKYQKKRNLVNKFMKEYEGRWEYKTMCCTDEYFLEEFMKKWIEVKLSEGVESKDTLLVEKDGIIDILRNCDKVTYRVGGIFIDEMLEAFTIGSYNRREKMAVISIEKGNPDIPGIYQVINQQFLQNSYEEAEIVNREDDMGIEGLRHAKESYNPIGFARKYRVYEKKL</sequence>
<dbReference type="SUPFAM" id="SSF55729">
    <property type="entry name" value="Acyl-CoA N-acyltransferases (Nat)"/>
    <property type="match status" value="2"/>
</dbReference>
<dbReference type="RefSeq" id="WP_072703969.1">
    <property type="nucleotide sequence ID" value="NZ_FRDH01000008.1"/>
</dbReference>
<feature type="domain" description="Phosphatidylglycerol lysyltransferase C-terminal" evidence="1">
    <location>
        <begin position="29"/>
        <end position="311"/>
    </location>
</feature>